<keyword evidence="4" id="KW-1185">Reference proteome</keyword>
<dbReference type="PANTHER" id="PTHR30510:SF2">
    <property type="entry name" value="UPF0229 PROTEIN YEAH"/>
    <property type="match status" value="1"/>
</dbReference>
<dbReference type="KEGG" id="msea:METESE_30370"/>
<dbReference type="RefSeq" id="WP_243333474.1">
    <property type="nucleotide sequence ID" value="NZ_AP027081.1"/>
</dbReference>
<gene>
    <name evidence="3" type="ORF">METESE_30370</name>
</gene>
<proteinExistence type="inferred from homology"/>
<evidence type="ECO:0000256" key="2">
    <source>
        <dbReference type="SAM" id="MobiDB-lite"/>
    </source>
</evidence>
<dbReference type="AlphaFoldDB" id="A0AA48KDA8"/>
<dbReference type="Pfam" id="PF04285">
    <property type="entry name" value="DUF444"/>
    <property type="match status" value="1"/>
</dbReference>
<dbReference type="Proteomes" id="UP001228113">
    <property type="component" value="Chromosome"/>
</dbReference>
<organism evidence="3 4">
    <name type="scientific">Mesoterricola sediminis</name>
    <dbReference type="NCBI Taxonomy" id="2927980"/>
    <lineage>
        <taxon>Bacteria</taxon>
        <taxon>Pseudomonadati</taxon>
        <taxon>Acidobacteriota</taxon>
        <taxon>Holophagae</taxon>
        <taxon>Holophagales</taxon>
        <taxon>Holophagaceae</taxon>
        <taxon>Mesoterricola</taxon>
    </lineage>
</organism>
<protein>
    <recommendedName>
        <fullName evidence="1">UPF0229 protein METESE_30370</fullName>
    </recommendedName>
</protein>
<dbReference type="NCBIfam" id="NF003707">
    <property type="entry name" value="PRK05325.1-2"/>
    <property type="match status" value="1"/>
</dbReference>
<dbReference type="NCBIfam" id="NF003708">
    <property type="entry name" value="PRK05325.1-3"/>
    <property type="match status" value="1"/>
</dbReference>
<evidence type="ECO:0000313" key="4">
    <source>
        <dbReference type="Proteomes" id="UP001228113"/>
    </source>
</evidence>
<dbReference type="InterPro" id="IPR006698">
    <property type="entry name" value="UPF0229"/>
</dbReference>
<comment type="similarity">
    <text evidence="1">Belongs to the UPF0229 family.</text>
</comment>
<sequence>MTSIIDRRGDSRNKSSVNRSRFLHRFRKEIRKAVADAVDAGGIRDVDEGRRIGIPVRDLAEPQFALGSAGVRERIHPGNETFATGDRVERPQGGQGGASGTQGSPDGTAVDPFTFQLTREEFLDVFFEELALPNLVKRQLASLEEPVWVRAGFTSTGVPANIAFVRTLRGAAGRRLAMGGPSAARIAALEAELAAALAQGGPEAPETRRLAAELEALLARRRQVPFLDTCDLRFNHRVRRTLPTTQAVMFCLMDVSGSMDQAKKNMAKRFFTLLYLFLKRNYERTDVVFIRHHTQAEEVDEQSFFHGRESGGTVVSTALRLMARIARERYASGLWNIYGAQASDGDNWQEDSSVCQDLMEKEILPLVQHFAYVEITEGRPQNLWQEYAEVHRTHPETFALRRVTQPSEIYPVFHELFRRRP</sequence>
<dbReference type="HAMAP" id="MF_01232">
    <property type="entry name" value="UPF0229"/>
    <property type="match status" value="1"/>
</dbReference>
<feature type="region of interest" description="Disordered" evidence="2">
    <location>
        <begin position="80"/>
        <end position="109"/>
    </location>
</feature>
<accession>A0AA48KDA8</accession>
<dbReference type="PANTHER" id="PTHR30510">
    <property type="entry name" value="UPF0229 PROTEIN YEAH"/>
    <property type="match status" value="1"/>
</dbReference>
<dbReference type="EMBL" id="AP027081">
    <property type="protein sequence ID" value="BDU78079.1"/>
    <property type="molecule type" value="Genomic_DNA"/>
</dbReference>
<name>A0AA48KDA8_9BACT</name>
<evidence type="ECO:0000313" key="3">
    <source>
        <dbReference type="EMBL" id="BDU78079.1"/>
    </source>
</evidence>
<reference evidence="3" key="1">
    <citation type="journal article" date="2023" name="Int. J. Syst. Evol. Microbiol.">
        <title>Mesoterricola silvestris gen. nov., sp. nov., Mesoterricola sediminis sp. nov., Geothrix oryzae sp. nov., Geothrix edaphica sp. nov., Geothrix rubra sp. nov., and Geothrix limicola sp. nov., six novel members of Acidobacteriota isolated from soils.</title>
        <authorList>
            <person name="Itoh H."/>
            <person name="Sugisawa Y."/>
            <person name="Mise K."/>
            <person name="Xu Z."/>
            <person name="Kuniyasu M."/>
            <person name="Ushijima N."/>
            <person name="Kawano K."/>
            <person name="Kobayashi E."/>
            <person name="Shiratori Y."/>
            <person name="Masuda Y."/>
            <person name="Senoo K."/>
        </authorList>
    </citation>
    <scope>NUCLEOTIDE SEQUENCE</scope>
    <source>
        <strain evidence="3">W786</strain>
    </source>
</reference>
<evidence type="ECO:0000256" key="1">
    <source>
        <dbReference type="HAMAP-Rule" id="MF_01232"/>
    </source>
</evidence>